<keyword evidence="4" id="KW-1133">Transmembrane helix</keyword>
<evidence type="ECO:0000313" key="6">
    <source>
        <dbReference type="EMBL" id="CAF1061433.1"/>
    </source>
</evidence>
<sequence length="410" mass="47660">MSTTTKRSYSQNFVLFSGLFIVFIAFIYQPLPHDFPQPWKYRLICFGAKLVAKVGYVLEKFNLIKRVQSIRLLYYLFVGCFQIRNPQHQLKIYDVAVNNVSMRIYQPLEYGPEDLMPAIIHFHGGGFMVGCRETYDVVTYTIANQTRALVLSVEYRRVPEHGFPSALNDCMTIAYEIFRQPLKYQIDINRIALAGDSAGGNLALVITQYLLRDGYKPKLTCLMYPALQFLDFTLPSYQQYLPKDILGVINEEDFLYVISQLSGRVLVTRDILRNNHTSIIHKQRLYPYLNPQKYLPKQYQQNLKPLIFDENPLMTKTLEYLITPDISPLLVSDDELKKLPPILLFTTEFDILRDEGFIFAERLKHLNKSLYHYHFKGSFHGAHILLHGPLKFDFAWTMIGKTTDAIKKNL</sequence>
<proteinExistence type="inferred from homology"/>
<evidence type="ECO:0000256" key="3">
    <source>
        <dbReference type="PROSITE-ProRule" id="PRU10038"/>
    </source>
</evidence>
<evidence type="ECO:0000313" key="7">
    <source>
        <dbReference type="EMBL" id="CAF3829706.1"/>
    </source>
</evidence>
<evidence type="ECO:0000313" key="8">
    <source>
        <dbReference type="Proteomes" id="UP000663829"/>
    </source>
</evidence>
<feature type="active site" evidence="3">
    <location>
        <position position="197"/>
    </location>
</feature>
<name>A0A814L8W1_9BILA</name>
<dbReference type="OrthoDB" id="408631at2759"/>
<dbReference type="AlphaFoldDB" id="A0A814L8W1"/>
<dbReference type="EMBL" id="CAJNOQ010004485">
    <property type="protein sequence ID" value="CAF1061433.1"/>
    <property type="molecule type" value="Genomic_DNA"/>
</dbReference>
<dbReference type="EMBL" id="CAJOBC010004485">
    <property type="protein sequence ID" value="CAF3829706.1"/>
    <property type="molecule type" value="Genomic_DNA"/>
</dbReference>
<dbReference type="Proteomes" id="UP000681722">
    <property type="component" value="Unassembled WGS sequence"/>
</dbReference>
<reference evidence="6" key="1">
    <citation type="submission" date="2021-02" db="EMBL/GenBank/DDBJ databases">
        <authorList>
            <person name="Nowell W R."/>
        </authorList>
    </citation>
    <scope>NUCLEOTIDE SEQUENCE</scope>
</reference>
<keyword evidence="4" id="KW-0812">Transmembrane</keyword>
<dbReference type="InterPro" id="IPR013094">
    <property type="entry name" value="AB_hydrolase_3"/>
</dbReference>
<dbReference type="PROSITE" id="PS01174">
    <property type="entry name" value="LIPASE_GDXG_SER"/>
    <property type="match status" value="1"/>
</dbReference>
<feature type="domain" description="Alpha/beta hydrolase fold-3" evidence="5">
    <location>
        <begin position="323"/>
        <end position="383"/>
    </location>
</feature>
<dbReference type="Gene3D" id="3.40.50.1820">
    <property type="entry name" value="alpha/beta hydrolase"/>
    <property type="match status" value="1"/>
</dbReference>
<dbReference type="GO" id="GO:0016787">
    <property type="term" value="F:hydrolase activity"/>
    <property type="evidence" value="ECO:0007669"/>
    <property type="project" value="UniProtKB-KW"/>
</dbReference>
<protein>
    <recommendedName>
        <fullName evidence="5">Alpha/beta hydrolase fold-3 domain-containing protein</fullName>
    </recommendedName>
</protein>
<keyword evidence="8" id="KW-1185">Reference proteome</keyword>
<dbReference type="InterPro" id="IPR029058">
    <property type="entry name" value="AB_hydrolase_fold"/>
</dbReference>
<keyword evidence="4" id="KW-0472">Membrane</keyword>
<dbReference type="Pfam" id="PF07859">
    <property type="entry name" value="Abhydrolase_3"/>
    <property type="match status" value="2"/>
</dbReference>
<feature type="domain" description="Alpha/beta hydrolase fold-3" evidence="5">
    <location>
        <begin position="119"/>
        <end position="240"/>
    </location>
</feature>
<evidence type="ECO:0000256" key="4">
    <source>
        <dbReference type="SAM" id="Phobius"/>
    </source>
</evidence>
<gene>
    <name evidence="6" type="ORF">GPM918_LOCUS16800</name>
    <name evidence="7" type="ORF">SRO942_LOCUS16799</name>
</gene>
<evidence type="ECO:0000256" key="1">
    <source>
        <dbReference type="ARBA" id="ARBA00010515"/>
    </source>
</evidence>
<dbReference type="PANTHER" id="PTHR48081:SF8">
    <property type="entry name" value="ALPHA_BETA HYDROLASE FOLD-3 DOMAIN-CONTAINING PROTEIN-RELATED"/>
    <property type="match status" value="1"/>
</dbReference>
<evidence type="ECO:0000256" key="2">
    <source>
        <dbReference type="ARBA" id="ARBA00022801"/>
    </source>
</evidence>
<accession>A0A814L8W1</accession>
<organism evidence="6 8">
    <name type="scientific">Didymodactylos carnosus</name>
    <dbReference type="NCBI Taxonomy" id="1234261"/>
    <lineage>
        <taxon>Eukaryota</taxon>
        <taxon>Metazoa</taxon>
        <taxon>Spiralia</taxon>
        <taxon>Gnathifera</taxon>
        <taxon>Rotifera</taxon>
        <taxon>Eurotatoria</taxon>
        <taxon>Bdelloidea</taxon>
        <taxon>Philodinida</taxon>
        <taxon>Philodinidae</taxon>
        <taxon>Didymodactylos</taxon>
    </lineage>
</organism>
<comment type="caution">
    <text evidence="6">The sequence shown here is derived from an EMBL/GenBank/DDBJ whole genome shotgun (WGS) entry which is preliminary data.</text>
</comment>
<dbReference type="Proteomes" id="UP000663829">
    <property type="component" value="Unassembled WGS sequence"/>
</dbReference>
<dbReference type="SUPFAM" id="SSF53474">
    <property type="entry name" value="alpha/beta-Hydrolases"/>
    <property type="match status" value="1"/>
</dbReference>
<evidence type="ECO:0000259" key="5">
    <source>
        <dbReference type="Pfam" id="PF07859"/>
    </source>
</evidence>
<dbReference type="InterPro" id="IPR050300">
    <property type="entry name" value="GDXG_lipolytic_enzyme"/>
</dbReference>
<dbReference type="InterPro" id="IPR033140">
    <property type="entry name" value="Lipase_GDXG_put_SER_AS"/>
</dbReference>
<feature type="transmembrane region" description="Helical" evidence="4">
    <location>
        <begin position="12"/>
        <end position="29"/>
    </location>
</feature>
<keyword evidence="2" id="KW-0378">Hydrolase</keyword>
<comment type="similarity">
    <text evidence="1">Belongs to the 'GDXG' lipolytic enzyme family.</text>
</comment>
<dbReference type="PANTHER" id="PTHR48081">
    <property type="entry name" value="AB HYDROLASE SUPERFAMILY PROTEIN C4A8.06C"/>
    <property type="match status" value="1"/>
</dbReference>